<comment type="subcellular location">
    <subcellularLocation>
        <location evidence="1">Nucleus</location>
    </subcellularLocation>
</comment>
<evidence type="ECO:0000256" key="8">
    <source>
        <dbReference type="ARBA" id="ARBA00023242"/>
    </source>
</evidence>
<dbReference type="InterPro" id="IPR014001">
    <property type="entry name" value="Helicase_ATP-bd"/>
</dbReference>
<dbReference type="Pfam" id="PF00270">
    <property type="entry name" value="DEAD"/>
    <property type="match status" value="1"/>
</dbReference>
<evidence type="ECO:0000313" key="12">
    <source>
        <dbReference type="EMBL" id="KAF8770621.1"/>
    </source>
</evidence>
<keyword evidence="5 12" id="KW-0347">Helicase</keyword>
<dbReference type="Proteomes" id="UP000807504">
    <property type="component" value="Unassembled WGS sequence"/>
</dbReference>
<feature type="domain" description="Helicase C-terminal" evidence="11">
    <location>
        <begin position="458"/>
        <end position="646"/>
    </location>
</feature>
<dbReference type="FunFam" id="3.40.50.300:FF:000813">
    <property type="entry name" value="helicase POLQ-like isoform X1"/>
    <property type="match status" value="1"/>
</dbReference>
<feature type="domain" description="Helicase ATP-binding" evidence="10">
    <location>
        <begin position="237"/>
        <end position="410"/>
    </location>
</feature>
<keyword evidence="7" id="KW-0234">DNA repair</keyword>
<comment type="caution">
    <text evidence="12">The sequence shown here is derived from an EMBL/GenBank/DDBJ whole genome shotgun (WGS) entry which is preliminary data.</text>
</comment>
<evidence type="ECO:0000256" key="4">
    <source>
        <dbReference type="ARBA" id="ARBA00022801"/>
    </source>
</evidence>
<evidence type="ECO:0000313" key="13">
    <source>
        <dbReference type="Proteomes" id="UP000807504"/>
    </source>
</evidence>
<dbReference type="SUPFAM" id="SSF52540">
    <property type="entry name" value="P-loop containing nucleoside triphosphate hydrolases"/>
    <property type="match status" value="1"/>
</dbReference>
<accession>A0A8T0ECQ8</accession>
<evidence type="ECO:0000256" key="5">
    <source>
        <dbReference type="ARBA" id="ARBA00022806"/>
    </source>
</evidence>
<keyword evidence="8" id="KW-0539">Nucleus</keyword>
<comment type="catalytic activity">
    <reaction evidence="9">
        <text>ATP + H2O = ADP + phosphate + H(+)</text>
        <dbReference type="Rhea" id="RHEA:13065"/>
        <dbReference type="ChEBI" id="CHEBI:15377"/>
        <dbReference type="ChEBI" id="CHEBI:15378"/>
        <dbReference type="ChEBI" id="CHEBI:30616"/>
        <dbReference type="ChEBI" id="CHEBI:43474"/>
        <dbReference type="ChEBI" id="CHEBI:456216"/>
        <dbReference type="EC" id="5.6.2.4"/>
    </reaction>
</comment>
<dbReference type="SUPFAM" id="SSF158702">
    <property type="entry name" value="Sec63 N-terminal domain-like"/>
    <property type="match status" value="1"/>
</dbReference>
<gene>
    <name evidence="12" type="ORF">HNY73_018127</name>
</gene>
<dbReference type="CDD" id="cd18026">
    <property type="entry name" value="DEXHc_POLQ-like"/>
    <property type="match status" value="1"/>
</dbReference>
<dbReference type="InterPro" id="IPR027417">
    <property type="entry name" value="P-loop_NTPase"/>
</dbReference>
<dbReference type="PROSITE" id="PS51194">
    <property type="entry name" value="HELICASE_CTER"/>
    <property type="match status" value="1"/>
</dbReference>
<organism evidence="12 13">
    <name type="scientific">Argiope bruennichi</name>
    <name type="common">Wasp spider</name>
    <name type="synonym">Aranea bruennichi</name>
    <dbReference type="NCBI Taxonomy" id="94029"/>
    <lineage>
        <taxon>Eukaryota</taxon>
        <taxon>Metazoa</taxon>
        <taxon>Ecdysozoa</taxon>
        <taxon>Arthropoda</taxon>
        <taxon>Chelicerata</taxon>
        <taxon>Arachnida</taxon>
        <taxon>Araneae</taxon>
        <taxon>Araneomorphae</taxon>
        <taxon>Entelegynae</taxon>
        <taxon>Araneoidea</taxon>
        <taxon>Araneidae</taxon>
        <taxon>Argiope</taxon>
    </lineage>
</organism>
<evidence type="ECO:0000259" key="11">
    <source>
        <dbReference type="PROSITE" id="PS51194"/>
    </source>
</evidence>
<dbReference type="SUPFAM" id="SSF46785">
    <property type="entry name" value="Winged helix' DNA-binding domain"/>
    <property type="match status" value="1"/>
</dbReference>
<dbReference type="GO" id="GO:0005634">
    <property type="term" value="C:nucleus"/>
    <property type="evidence" value="ECO:0007669"/>
    <property type="project" value="UniProtKB-SubCell"/>
</dbReference>
<dbReference type="CDD" id="cd18795">
    <property type="entry name" value="SF2_C_Ski2"/>
    <property type="match status" value="1"/>
</dbReference>
<dbReference type="Pfam" id="PF20470">
    <property type="entry name" value="HTH_61"/>
    <property type="match status" value="1"/>
</dbReference>
<protein>
    <submittedName>
        <fullName evidence="12">Helicase POLQ-like like protein</fullName>
    </submittedName>
</protein>
<reference evidence="12" key="2">
    <citation type="submission" date="2020-06" db="EMBL/GenBank/DDBJ databases">
        <authorList>
            <person name="Sheffer M."/>
        </authorList>
    </citation>
    <scope>NUCLEOTIDE SEQUENCE</scope>
</reference>
<keyword evidence="4" id="KW-0378">Hydrolase</keyword>
<keyword evidence="13" id="KW-1185">Reference proteome</keyword>
<dbReference type="AlphaFoldDB" id="A0A8T0ECQ8"/>
<dbReference type="GO" id="GO:0006302">
    <property type="term" value="P:double-strand break repair"/>
    <property type="evidence" value="ECO:0007669"/>
    <property type="project" value="UniProtKB-ARBA"/>
</dbReference>
<reference evidence="12" key="1">
    <citation type="journal article" date="2020" name="bioRxiv">
        <title>Chromosome-level reference genome of the European wasp spider Argiope bruennichi: a resource for studies on range expansion and evolutionary adaptation.</title>
        <authorList>
            <person name="Sheffer M.M."/>
            <person name="Hoppe A."/>
            <person name="Krehenwinkel H."/>
            <person name="Uhl G."/>
            <person name="Kuss A.W."/>
            <person name="Jensen L."/>
            <person name="Jensen C."/>
            <person name="Gillespie R.G."/>
            <person name="Hoff K.J."/>
            <person name="Prost S."/>
        </authorList>
    </citation>
    <scope>NUCLEOTIDE SEQUENCE</scope>
</reference>
<dbReference type="InterPro" id="IPR046931">
    <property type="entry name" value="HTH_61"/>
</dbReference>
<dbReference type="SMART" id="SM00487">
    <property type="entry name" value="DEXDc"/>
    <property type="match status" value="1"/>
</dbReference>
<dbReference type="Gene3D" id="1.10.150.20">
    <property type="entry name" value="5' to 3' exonuclease, C-terminal subdomain"/>
    <property type="match status" value="1"/>
</dbReference>
<dbReference type="GO" id="GO:0005524">
    <property type="term" value="F:ATP binding"/>
    <property type="evidence" value="ECO:0007669"/>
    <property type="project" value="UniProtKB-KW"/>
</dbReference>
<dbReference type="InterPro" id="IPR036390">
    <property type="entry name" value="WH_DNA-bd_sf"/>
</dbReference>
<proteinExistence type="predicted"/>
<dbReference type="PANTHER" id="PTHR47961:SF12">
    <property type="entry name" value="HELICASE POLQ-LIKE"/>
    <property type="match status" value="1"/>
</dbReference>
<dbReference type="PROSITE" id="PS51192">
    <property type="entry name" value="HELICASE_ATP_BIND_1"/>
    <property type="match status" value="1"/>
</dbReference>
<evidence type="ECO:0000256" key="7">
    <source>
        <dbReference type="ARBA" id="ARBA00023204"/>
    </source>
</evidence>
<dbReference type="InterPro" id="IPR048960">
    <property type="entry name" value="POLQ-like_helical"/>
</dbReference>
<dbReference type="FunFam" id="3.40.50.300:FF:001293">
    <property type="entry name" value="helicase POLQ-like isoform X5"/>
    <property type="match status" value="1"/>
</dbReference>
<evidence type="ECO:0000256" key="9">
    <source>
        <dbReference type="ARBA" id="ARBA00048988"/>
    </source>
</evidence>
<dbReference type="GO" id="GO:0003676">
    <property type="term" value="F:nucleic acid binding"/>
    <property type="evidence" value="ECO:0007669"/>
    <property type="project" value="InterPro"/>
</dbReference>
<dbReference type="Gene3D" id="1.10.3380.20">
    <property type="match status" value="1"/>
</dbReference>
<dbReference type="Pfam" id="PF00271">
    <property type="entry name" value="Helicase_C"/>
    <property type="match status" value="1"/>
</dbReference>
<dbReference type="InterPro" id="IPR001650">
    <property type="entry name" value="Helicase_C-like"/>
</dbReference>
<dbReference type="Gene3D" id="3.40.50.300">
    <property type="entry name" value="P-loop containing nucleotide triphosphate hydrolases"/>
    <property type="match status" value="2"/>
</dbReference>
<evidence type="ECO:0000256" key="2">
    <source>
        <dbReference type="ARBA" id="ARBA00022741"/>
    </source>
</evidence>
<name>A0A8T0ECQ8_ARGBR</name>
<dbReference type="GO" id="GO:0043138">
    <property type="term" value="F:3'-5' DNA helicase activity"/>
    <property type="evidence" value="ECO:0007669"/>
    <property type="project" value="UniProtKB-EC"/>
</dbReference>
<dbReference type="Pfam" id="PF21099">
    <property type="entry name" value="POLQ_helical"/>
    <property type="match status" value="1"/>
</dbReference>
<dbReference type="InterPro" id="IPR011545">
    <property type="entry name" value="DEAD/DEAH_box_helicase_dom"/>
</dbReference>
<keyword evidence="2" id="KW-0547">Nucleotide-binding</keyword>
<evidence type="ECO:0000256" key="3">
    <source>
        <dbReference type="ARBA" id="ARBA00022763"/>
    </source>
</evidence>
<dbReference type="SMART" id="SM00490">
    <property type="entry name" value="HELICc"/>
    <property type="match status" value="1"/>
</dbReference>
<evidence type="ECO:0000256" key="6">
    <source>
        <dbReference type="ARBA" id="ARBA00022840"/>
    </source>
</evidence>
<dbReference type="PANTHER" id="PTHR47961">
    <property type="entry name" value="DNA POLYMERASE THETA, PUTATIVE (AFU_ORTHOLOGUE AFUA_1G05260)-RELATED"/>
    <property type="match status" value="1"/>
</dbReference>
<dbReference type="InterPro" id="IPR050474">
    <property type="entry name" value="Hel308_SKI2-like"/>
</dbReference>
<keyword evidence="3" id="KW-0227">DNA damage</keyword>
<keyword evidence="6" id="KW-0067">ATP-binding</keyword>
<dbReference type="EMBL" id="JABXBU010002228">
    <property type="protein sequence ID" value="KAF8770621.1"/>
    <property type="molecule type" value="Genomic_DNA"/>
</dbReference>
<evidence type="ECO:0000259" key="10">
    <source>
        <dbReference type="PROSITE" id="PS51192"/>
    </source>
</evidence>
<evidence type="ECO:0000256" key="1">
    <source>
        <dbReference type="ARBA" id="ARBA00004123"/>
    </source>
</evidence>
<dbReference type="GO" id="GO:0016787">
    <property type="term" value="F:hydrolase activity"/>
    <property type="evidence" value="ECO:0007669"/>
    <property type="project" value="UniProtKB-KW"/>
</dbReference>
<sequence length="985" mass="111189">MNSPSLSEFGDFSRLGDDFSFQTSTPVAKKKLKLSEQSILNSCNITSEFINDEFFDDCFPEEISFENKTKNSKELLSPGHQTHNHSVQIFPEDDIQEAELANERNRSDGEDPSGPCLSQTAKAQASKLLTQYKINDSFSSPLRKSPFQSPSSSNSYSSDIIQKLKHNVSSSPKTLISRQMKKTSLLFALDEAQKLHEQLSQTSVGPFFGLPSKMSELLRSHKGIDELYPWQKECLMLPAVKQKRNLIYSLPTSGGKTLVAEILIIRELLCYFKDAILVLPYISLVQEKVRGLAPFAIDLDFVIEECAGIKGTIPPRKRRKRHVLYICTIEKAHSLVNSMIEAKRMHEIGLIVVDELHMIGEQGGRGAVLESLLSKVTFVSKRTQIIGMSATLSNMSDLQEFLNADIYEKDFRPIELKEYVKVGKELYELADKRSEEWQLVRNLDFNYSKEMLCRDPDMITGLILEVIPQNSCLVFCPTKKHCENVAKMICQFLPDFIVDHRKEEKELLIHTLRQEGNGNVCEILVQSFKYGVAYHHSGLTMDERKLIEEAYQNGILCCLTCTSTLAAGVNLPAKRVILRAPYVGMEFITLSRYKQMIGRAGRAGIDDSGESILIIKPTDRFNVGKLLTSEMDSCQSNFITEPERLHTLFLSLVGLDIASTTSEVHSFMEHTLAAVQSRKIDSTPSSLIEDAIKNLCKHGLLKYDSGNPNSYSITNLGRAAFRGGIDIPTVEEFIKRLSQGLNGLVLHSYLHLLYLITPAEFSTSIPFSPDIFYQVYTSLDSYDIAVAEQIGVSERMVMLMASGHSFGKNKILLHHFYLSLILYDLWNQNSVWYVAQKYQVHRGVIQNLLNSASALASTLSNFCQELKEFWAYQQLLPDFVKQLSYCVTMELLPLMELPAVKRGRAKQFYTAGYKTLTDIAKANPRELMEKIVHLPYKIANQIVSAAKMIIMEKAEALHEEAELLMEEFDKNFSMLNEAVNVSIPS</sequence>